<dbReference type="NCBIfam" id="TIGR01554">
    <property type="entry name" value="major_cap_HK97"/>
    <property type="match status" value="1"/>
</dbReference>
<feature type="domain" description="Cadherin-like beta-sandwich-like" evidence="3">
    <location>
        <begin position="409"/>
        <end position="490"/>
    </location>
</feature>
<organism evidence="4 5">
    <name type="scientific">Hydrogeniiclostridium mannosilyticum</name>
    <dbReference type="NCBI Taxonomy" id="2764322"/>
    <lineage>
        <taxon>Bacteria</taxon>
        <taxon>Bacillati</taxon>
        <taxon>Bacillota</taxon>
        <taxon>Clostridia</taxon>
        <taxon>Eubacteriales</taxon>
        <taxon>Acutalibacteraceae</taxon>
        <taxon>Hydrogeniiclostridium</taxon>
    </lineage>
</organism>
<gene>
    <name evidence="4" type="ORF">DPQ25_13885</name>
</gene>
<dbReference type="InterPro" id="IPR054612">
    <property type="entry name" value="Phage_capsid-like_C"/>
</dbReference>
<dbReference type="Proteomes" id="UP000249377">
    <property type="component" value="Unassembled WGS sequence"/>
</dbReference>
<reference evidence="4 5" key="1">
    <citation type="submission" date="2018-06" db="EMBL/GenBank/DDBJ databases">
        <title>Noncontiguous genome sequence of Ruminococcaceae bacterium ASD2818.</title>
        <authorList>
            <person name="Chaplin A.V."/>
            <person name="Sokolova S.R."/>
            <person name="Kochetkova T.O."/>
            <person name="Goltsov A.Y."/>
            <person name="Trofimov D.Y."/>
            <person name="Efimov B.A."/>
        </authorList>
    </citation>
    <scope>NUCLEOTIDE SEQUENCE [LARGE SCALE GENOMIC DNA]</scope>
    <source>
        <strain evidence="4 5">ASD2818</strain>
    </source>
</reference>
<dbReference type="RefSeq" id="WP_112333777.1">
    <property type="nucleotide sequence ID" value="NZ_QLYR01000018.1"/>
</dbReference>
<dbReference type="Pfam" id="PF12733">
    <property type="entry name" value="Cadherin-like"/>
    <property type="match status" value="1"/>
</dbReference>
<comment type="caution">
    <text evidence="4">The sequence shown here is derived from an EMBL/GenBank/DDBJ whole genome shotgun (WGS) entry which is preliminary data.</text>
</comment>
<proteinExistence type="predicted"/>
<protein>
    <submittedName>
        <fullName evidence="4">Phage major capsid protein</fullName>
    </submittedName>
</protein>
<evidence type="ECO:0000259" key="2">
    <source>
        <dbReference type="Pfam" id="PF05065"/>
    </source>
</evidence>
<dbReference type="InterPro" id="IPR025883">
    <property type="entry name" value="Cadherin-like_domain"/>
</dbReference>
<feature type="domain" description="Phage capsid-like C-terminal" evidence="2">
    <location>
        <begin position="100"/>
        <end position="376"/>
    </location>
</feature>
<comment type="subcellular location">
    <subcellularLocation>
        <location evidence="1">Virion</location>
    </subcellularLocation>
</comment>
<name>A0A328U7P3_9FIRM</name>
<evidence type="ECO:0000313" key="5">
    <source>
        <dbReference type="Proteomes" id="UP000249377"/>
    </source>
</evidence>
<dbReference type="SUPFAM" id="SSF56563">
    <property type="entry name" value="Major capsid protein gp5"/>
    <property type="match status" value="1"/>
</dbReference>
<dbReference type="AlphaFoldDB" id="A0A328U7P3"/>
<dbReference type="InterPro" id="IPR024455">
    <property type="entry name" value="Phage_capsid"/>
</dbReference>
<evidence type="ECO:0000256" key="1">
    <source>
        <dbReference type="ARBA" id="ARBA00004328"/>
    </source>
</evidence>
<evidence type="ECO:0000259" key="3">
    <source>
        <dbReference type="Pfam" id="PF12733"/>
    </source>
</evidence>
<dbReference type="EMBL" id="QLYR01000018">
    <property type="protein sequence ID" value="RAQ21988.1"/>
    <property type="molecule type" value="Genomic_DNA"/>
</dbReference>
<sequence>MRSNDILSREEIRGLLQKAIRENDTEGFYRAFDQIIECINQDIQQRYDAQVNDLKQEMDSRALAQRGVRQLTNKERDYYQKVAECMRSKDPKQALANADLVMPKTIMNAVFDELQTRHELLSLIEFIPTTGLTEMIMNTNGYQEAVWGKLCDDIVKELVSGFETIDMTLLKLSAFIPVCKAMLDLGPEWLDDYVRQVLYEALANGLEAGVVAGDGNEKPIGMNRQVGKGVTVTGGVYPEKAKISVTDLQPGTIGNLLSLIAVDPNGKPRTLRDVVMIVNPQDYFQKVMPATTLMAPDGTYRNDVMPYPMRIVQSMALDRGEAILGIAYKYFAGVGMGKEGRIEYDDSYHFLEDERMYLIKLYANGFPMDNNAFLFLDISALQPAIWKVEQVTPATPSNNAALSDLKIGSLTLDPAFTSETTTYTTTTSNATNTITATPADAKAAIEVKVGEAEVDNGSAATWQEGSNTVTIKVTAADGKTTKTYTVTVTKS</sequence>
<evidence type="ECO:0000313" key="4">
    <source>
        <dbReference type="EMBL" id="RAQ21988.1"/>
    </source>
</evidence>
<dbReference type="Pfam" id="PF05065">
    <property type="entry name" value="Phage_capsid"/>
    <property type="match status" value="1"/>
</dbReference>
<accession>A0A328U7P3</accession>
<keyword evidence="5" id="KW-1185">Reference proteome</keyword>